<name>X1I585_9ZZZZ</name>
<dbReference type="Pfam" id="PF18765">
    <property type="entry name" value="Polbeta"/>
    <property type="match status" value="1"/>
</dbReference>
<organism evidence="2">
    <name type="scientific">marine sediment metagenome</name>
    <dbReference type="NCBI Taxonomy" id="412755"/>
    <lineage>
        <taxon>unclassified sequences</taxon>
        <taxon>metagenomes</taxon>
        <taxon>ecological metagenomes</taxon>
    </lineage>
</organism>
<dbReference type="Gene3D" id="3.30.460.10">
    <property type="entry name" value="Beta Polymerase, domain 2"/>
    <property type="match status" value="1"/>
</dbReference>
<evidence type="ECO:0000313" key="2">
    <source>
        <dbReference type="EMBL" id="GAH61264.1"/>
    </source>
</evidence>
<proteinExistence type="predicted"/>
<sequence>YMREEHNMVKNVNTLTSDYIQLINNKQLNKEYRDCLKELINNIIANNPENIETILLYGGIVRDSKVFNEWSDIDIVVVFKDITKRSAVDLAKVIQQLETRYSIRIDLTQISLKELTDERLARCCFNSEIINALSARENVSIVVFGNVPSVSFTPEQEKQAAILYIMNTLALFRRYLIEVLYRDNVEEHVKADLKRIIRWVFSIIRASLRLFDIYTHPYEYSLPFVKQIFPEVDTSLLLQLIRIRKNISTVDNISELVQEIEIFIEEYVALSLRRYIDEIKKNK</sequence>
<feature type="domain" description="Polymerase beta nucleotidyltransferase" evidence="1">
    <location>
        <begin position="40"/>
        <end position="111"/>
    </location>
</feature>
<comment type="caution">
    <text evidence="2">The sequence shown here is derived from an EMBL/GenBank/DDBJ whole genome shotgun (WGS) entry which is preliminary data.</text>
</comment>
<reference evidence="2" key="1">
    <citation type="journal article" date="2014" name="Front. Microbiol.">
        <title>High frequency of phylogenetically diverse reductive dehalogenase-homologous genes in deep subseafloor sedimentary metagenomes.</title>
        <authorList>
            <person name="Kawai M."/>
            <person name="Futagami T."/>
            <person name="Toyoda A."/>
            <person name="Takaki Y."/>
            <person name="Nishi S."/>
            <person name="Hori S."/>
            <person name="Arai W."/>
            <person name="Tsubouchi T."/>
            <person name="Morono Y."/>
            <person name="Uchiyama I."/>
            <person name="Ito T."/>
            <person name="Fujiyama A."/>
            <person name="Inagaki F."/>
            <person name="Takami H."/>
        </authorList>
    </citation>
    <scope>NUCLEOTIDE SEQUENCE</scope>
    <source>
        <strain evidence="2">Expedition CK06-06</strain>
    </source>
</reference>
<dbReference type="InterPro" id="IPR043519">
    <property type="entry name" value="NT_sf"/>
</dbReference>
<gene>
    <name evidence="2" type="ORF">S03H2_31238</name>
</gene>
<evidence type="ECO:0000259" key="1">
    <source>
        <dbReference type="Pfam" id="PF18765"/>
    </source>
</evidence>
<accession>X1I585</accession>
<dbReference type="EMBL" id="BARU01018931">
    <property type="protein sequence ID" value="GAH61264.1"/>
    <property type="molecule type" value="Genomic_DNA"/>
</dbReference>
<dbReference type="AlphaFoldDB" id="X1I585"/>
<dbReference type="SUPFAM" id="SSF81301">
    <property type="entry name" value="Nucleotidyltransferase"/>
    <property type="match status" value="1"/>
</dbReference>
<protein>
    <recommendedName>
        <fullName evidence="1">Polymerase beta nucleotidyltransferase domain-containing protein</fullName>
    </recommendedName>
</protein>
<dbReference type="InterPro" id="IPR041633">
    <property type="entry name" value="Polbeta"/>
</dbReference>
<dbReference type="CDD" id="cd05403">
    <property type="entry name" value="NT_KNTase_like"/>
    <property type="match status" value="1"/>
</dbReference>
<feature type="non-terminal residue" evidence="2">
    <location>
        <position position="1"/>
    </location>
</feature>